<proteinExistence type="predicted"/>
<comment type="caution">
    <text evidence="1">The sequence shown here is derived from an EMBL/GenBank/DDBJ whole genome shotgun (WGS) entry which is preliminary data.</text>
</comment>
<dbReference type="EMBL" id="JAMKFB020000018">
    <property type="protein sequence ID" value="KAL0168075.1"/>
    <property type="molecule type" value="Genomic_DNA"/>
</dbReference>
<evidence type="ECO:0000313" key="2">
    <source>
        <dbReference type="Proteomes" id="UP001529510"/>
    </source>
</evidence>
<feature type="non-terminal residue" evidence="1">
    <location>
        <position position="93"/>
    </location>
</feature>
<accession>A0ABD0P2P7</accession>
<gene>
    <name evidence="1" type="ORF">M9458_036297</name>
</gene>
<name>A0ABD0P2P7_CIRMR</name>
<keyword evidence="2" id="KW-1185">Reference proteome</keyword>
<evidence type="ECO:0000313" key="1">
    <source>
        <dbReference type="EMBL" id="KAL0168075.1"/>
    </source>
</evidence>
<dbReference type="Proteomes" id="UP001529510">
    <property type="component" value="Unassembled WGS sequence"/>
</dbReference>
<dbReference type="InterPro" id="IPR033305">
    <property type="entry name" value="Hydin-like"/>
</dbReference>
<feature type="non-terminal residue" evidence="1">
    <location>
        <position position="1"/>
    </location>
</feature>
<dbReference type="PANTHER" id="PTHR23053:SF0">
    <property type="entry name" value="HYDROCEPHALUS-INDUCING PROTEIN HOMOLOG"/>
    <property type="match status" value="1"/>
</dbReference>
<dbReference type="PANTHER" id="PTHR23053">
    <property type="entry name" value="DLEC1 DELETED IN LUNG AND ESOPHAGEAL CANCER 1"/>
    <property type="match status" value="1"/>
</dbReference>
<sequence>ILSVHPEGEVTLKEGGGRCVVELLFSPEQRMPPFTEELQLECLGGFRPLLVIKGCCQGVEVRLDTDYLQFGAVVQRCQATRRIIMQNTGDIGA</sequence>
<protein>
    <submittedName>
        <fullName evidence="1">Uncharacterized protein</fullName>
    </submittedName>
</protein>
<organism evidence="1 2">
    <name type="scientific">Cirrhinus mrigala</name>
    <name type="common">Mrigala</name>
    <dbReference type="NCBI Taxonomy" id="683832"/>
    <lineage>
        <taxon>Eukaryota</taxon>
        <taxon>Metazoa</taxon>
        <taxon>Chordata</taxon>
        <taxon>Craniata</taxon>
        <taxon>Vertebrata</taxon>
        <taxon>Euteleostomi</taxon>
        <taxon>Actinopterygii</taxon>
        <taxon>Neopterygii</taxon>
        <taxon>Teleostei</taxon>
        <taxon>Ostariophysi</taxon>
        <taxon>Cypriniformes</taxon>
        <taxon>Cyprinidae</taxon>
        <taxon>Labeoninae</taxon>
        <taxon>Labeonini</taxon>
        <taxon>Cirrhinus</taxon>
    </lineage>
</organism>
<reference evidence="1 2" key="1">
    <citation type="submission" date="2024-05" db="EMBL/GenBank/DDBJ databases">
        <title>Genome sequencing and assembly of Indian major carp, Cirrhinus mrigala (Hamilton, 1822).</title>
        <authorList>
            <person name="Mohindra V."/>
            <person name="Chowdhury L.M."/>
            <person name="Lal K."/>
            <person name="Jena J.K."/>
        </authorList>
    </citation>
    <scope>NUCLEOTIDE SEQUENCE [LARGE SCALE GENOMIC DNA]</scope>
    <source>
        <strain evidence="1">CM1030</strain>
        <tissue evidence="1">Blood</tissue>
    </source>
</reference>
<dbReference type="AlphaFoldDB" id="A0ABD0P2P7"/>